<dbReference type="GO" id="GO:0006307">
    <property type="term" value="P:DNA alkylation repair"/>
    <property type="evidence" value="ECO:0007669"/>
    <property type="project" value="InterPro"/>
</dbReference>
<dbReference type="GO" id="GO:0051213">
    <property type="term" value="F:dioxygenase activity"/>
    <property type="evidence" value="ECO:0007669"/>
    <property type="project" value="UniProtKB-KW"/>
</dbReference>
<reference evidence="2 3" key="1">
    <citation type="submission" date="2019-11" db="EMBL/GenBank/DDBJ databases">
        <authorList>
            <person name="Khan S.A."/>
            <person name="Jeon C.O."/>
            <person name="Chun B.H."/>
        </authorList>
    </citation>
    <scope>NUCLEOTIDE SEQUENCE [LARGE SCALE GENOMIC DNA]</scope>
    <source>
        <strain evidence="2 3">IMCC 1097</strain>
    </source>
</reference>
<evidence type="ECO:0000313" key="3">
    <source>
        <dbReference type="Proteomes" id="UP000388235"/>
    </source>
</evidence>
<keyword evidence="2" id="KW-0223">Dioxygenase</keyword>
<dbReference type="InterPro" id="IPR005123">
    <property type="entry name" value="Oxoglu/Fe-dep_dioxygenase_dom"/>
</dbReference>
<dbReference type="OrthoDB" id="190276at2"/>
<accession>A0A5Q2QBM8</accession>
<dbReference type="InterPro" id="IPR037151">
    <property type="entry name" value="AlkB-like_sf"/>
</dbReference>
<gene>
    <name evidence="2" type="ORF">GH975_03500</name>
</gene>
<dbReference type="PANTHER" id="PTHR31212:SF4">
    <property type="entry name" value="ALPHA-KETOGLUTARATE-DEPENDENT DIOXYGENASE ALKB HOMOLOG 3"/>
    <property type="match status" value="1"/>
</dbReference>
<dbReference type="EMBL" id="CP045871">
    <property type="protein sequence ID" value="QGG79682.1"/>
    <property type="molecule type" value="Genomic_DNA"/>
</dbReference>
<dbReference type="PANTHER" id="PTHR31212">
    <property type="entry name" value="ALPHA-KETOGLUTARATE-DEPENDENT DIOXYGENASE ALKB HOMOLOG 3"/>
    <property type="match status" value="1"/>
</dbReference>
<dbReference type="KEGG" id="llp:GH975_03500"/>
<sequence length="188" mass="21907">MPTMMPPTLHLPLLDATTADLFFQRLLAEGNWRQYQLNLYGRTVTEPRLIDWAGAVTYRYSGRVLEPRPLSPLLCSLREQVERTLGMRFNHVLINRYRDGNDYMGWHRDNEPELGSDPTIASLSLGQARPFQMRTLAKTDPHEWLLESGSLFVMQPGCQRYWQHQLPKRALSRIPGERINLTFRQVQT</sequence>
<feature type="domain" description="Fe2OG dioxygenase" evidence="1">
    <location>
        <begin position="88"/>
        <end position="187"/>
    </location>
</feature>
<organism evidence="2 3">
    <name type="scientific">Litorivicinus lipolyticus</name>
    <dbReference type="NCBI Taxonomy" id="418701"/>
    <lineage>
        <taxon>Bacteria</taxon>
        <taxon>Pseudomonadati</taxon>
        <taxon>Pseudomonadota</taxon>
        <taxon>Gammaproteobacteria</taxon>
        <taxon>Oceanospirillales</taxon>
        <taxon>Litorivicinaceae</taxon>
        <taxon>Litorivicinus</taxon>
    </lineage>
</organism>
<keyword evidence="3" id="KW-1185">Reference proteome</keyword>
<proteinExistence type="predicted"/>
<dbReference type="Pfam" id="PF13532">
    <property type="entry name" value="2OG-FeII_Oxy_2"/>
    <property type="match status" value="1"/>
</dbReference>
<dbReference type="InterPro" id="IPR032854">
    <property type="entry name" value="ALKBH3"/>
</dbReference>
<dbReference type="Proteomes" id="UP000388235">
    <property type="component" value="Chromosome"/>
</dbReference>
<dbReference type="AlphaFoldDB" id="A0A5Q2QBM8"/>
<name>A0A5Q2QBM8_9GAMM</name>
<dbReference type="PROSITE" id="PS51471">
    <property type="entry name" value="FE2OG_OXY"/>
    <property type="match status" value="1"/>
</dbReference>
<evidence type="ECO:0000313" key="2">
    <source>
        <dbReference type="EMBL" id="QGG79682.1"/>
    </source>
</evidence>
<evidence type="ECO:0000259" key="1">
    <source>
        <dbReference type="PROSITE" id="PS51471"/>
    </source>
</evidence>
<dbReference type="Gene3D" id="2.60.120.590">
    <property type="entry name" value="Alpha-ketoglutarate-dependent dioxygenase AlkB-like"/>
    <property type="match status" value="1"/>
</dbReference>
<keyword evidence="2" id="KW-0560">Oxidoreductase</keyword>
<protein>
    <submittedName>
        <fullName evidence="2">Alpha-ketoglutarate-dependent dioxygenase AlkB</fullName>
    </submittedName>
</protein>
<dbReference type="SUPFAM" id="SSF51197">
    <property type="entry name" value="Clavaminate synthase-like"/>
    <property type="match status" value="1"/>
</dbReference>
<dbReference type="InterPro" id="IPR027450">
    <property type="entry name" value="AlkB-like"/>
</dbReference>